<evidence type="ECO:0000256" key="2">
    <source>
        <dbReference type="SAM" id="Phobius"/>
    </source>
</evidence>
<keyword evidence="2" id="KW-0812">Transmembrane</keyword>
<sequence>MKLSHPVSGGVARLAKTESTTSMRTAGRRPFWAGGTTAIAVLLASILTLGMLAGAPALASATTRATGADVATSALSPTTSTRAARTDAPRPPVSSNPIELAQTLVEAHDDGTFRTNPTLIFDREITPLAQGQALSGCTLDLRILQVLVLTLQNFGSLSVSDLQRPCIGSSLNCGPPTYSVHCLNPGEAIDFTSVGGNGLNGSNTATFDLLRYLDTFVPRGTNAGQANCRSGLSLTNINQFSDSCNHQHVDFRNTDAALNVSPLPPNLPSLADSSAYVKGLYTDFLGRTPSAEETVFWARQLAVGSPRSIVTGGFVNSDEYRLIRIDAAYRSILGRTAEDGGRMDWLKAMRAGYITTDDIETSLYDSAEYYQSHTGTDPGFVQSLYKRLLHRSTGQEDLDFWSNLIEQNGRAWVISRFWDAPETIGERVSAMYKVYLGRAPDDGGLAGWVGIALDVGDSGLRSGLTSSDEYFNRTLKRFP</sequence>
<proteinExistence type="predicted"/>
<keyword evidence="2" id="KW-1133">Transmembrane helix</keyword>
<feature type="region of interest" description="Disordered" evidence="1">
    <location>
        <begin position="72"/>
        <end position="96"/>
    </location>
</feature>
<evidence type="ECO:0000313" key="4">
    <source>
        <dbReference type="EMBL" id="RFA25448.1"/>
    </source>
</evidence>
<gene>
    <name evidence="4" type="ORF">B7R25_13820</name>
</gene>
<reference evidence="4 5" key="1">
    <citation type="submission" date="2017-04" db="EMBL/GenBank/DDBJ databases">
        <title>Comparative genome analysis of Subtercola boreus.</title>
        <authorList>
            <person name="Cho Y.-J."/>
            <person name="Cho A."/>
            <person name="Kim O.-S."/>
            <person name="Lee J.-I."/>
        </authorList>
    </citation>
    <scope>NUCLEOTIDE SEQUENCE [LARGE SCALE GENOMIC DNA]</scope>
    <source>
        <strain evidence="4 5">P28004</strain>
    </source>
</reference>
<dbReference type="AlphaFoldDB" id="A0A3E0W980"/>
<accession>A0A3E0W980</accession>
<dbReference type="Proteomes" id="UP000257080">
    <property type="component" value="Unassembled WGS sequence"/>
</dbReference>
<dbReference type="InterPro" id="IPR038255">
    <property type="entry name" value="PBS_linker_sf"/>
</dbReference>
<feature type="domain" description="DUF4214" evidence="3">
    <location>
        <begin position="272"/>
        <end position="320"/>
    </location>
</feature>
<dbReference type="InterPro" id="IPR025282">
    <property type="entry name" value="DUF4214"/>
</dbReference>
<feature type="region of interest" description="Disordered" evidence="1">
    <location>
        <begin position="1"/>
        <end position="23"/>
    </location>
</feature>
<evidence type="ECO:0000259" key="3">
    <source>
        <dbReference type="Pfam" id="PF13946"/>
    </source>
</evidence>
<feature type="domain" description="DUF4214" evidence="3">
    <location>
        <begin position="363"/>
        <end position="424"/>
    </location>
</feature>
<keyword evidence="2" id="KW-0472">Membrane</keyword>
<comment type="caution">
    <text evidence="4">The sequence shown here is derived from an EMBL/GenBank/DDBJ whole genome shotgun (WGS) entry which is preliminary data.</text>
</comment>
<evidence type="ECO:0000256" key="1">
    <source>
        <dbReference type="SAM" id="MobiDB-lite"/>
    </source>
</evidence>
<name>A0A3E0W980_9MICO</name>
<dbReference type="Pfam" id="PF13946">
    <property type="entry name" value="DUF4214"/>
    <property type="match status" value="2"/>
</dbReference>
<organism evidence="4 5">
    <name type="scientific">Subtercola boreus</name>
    <dbReference type="NCBI Taxonomy" id="120213"/>
    <lineage>
        <taxon>Bacteria</taxon>
        <taxon>Bacillati</taxon>
        <taxon>Actinomycetota</taxon>
        <taxon>Actinomycetes</taxon>
        <taxon>Micrococcales</taxon>
        <taxon>Microbacteriaceae</taxon>
        <taxon>Subtercola</taxon>
    </lineage>
</organism>
<dbReference type="Gene3D" id="1.10.3130.20">
    <property type="entry name" value="Phycobilisome linker domain"/>
    <property type="match status" value="1"/>
</dbReference>
<dbReference type="EMBL" id="NBXE01000031">
    <property type="protein sequence ID" value="RFA25448.1"/>
    <property type="molecule type" value="Genomic_DNA"/>
</dbReference>
<feature type="transmembrane region" description="Helical" evidence="2">
    <location>
        <begin position="31"/>
        <end position="54"/>
    </location>
</feature>
<evidence type="ECO:0000313" key="5">
    <source>
        <dbReference type="Proteomes" id="UP000257080"/>
    </source>
</evidence>
<feature type="compositionally biased region" description="Polar residues" evidence="1">
    <location>
        <begin position="73"/>
        <end position="83"/>
    </location>
</feature>
<protein>
    <recommendedName>
        <fullName evidence="3">DUF4214 domain-containing protein</fullName>
    </recommendedName>
</protein>